<organism evidence="1 2">
    <name type="scientific">Prorocentrum cordatum</name>
    <dbReference type="NCBI Taxonomy" id="2364126"/>
    <lineage>
        <taxon>Eukaryota</taxon>
        <taxon>Sar</taxon>
        <taxon>Alveolata</taxon>
        <taxon>Dinophyceae</taxon>
        <taxon>Prorocentrales</taxon>
        <taxon>Prorocentraceae</taxon>
        <taxon>Prorocentrum</taxon>
    </lineage>
</organism>
<keyword evidence="2" id="KW-1185">Reference proteome</keyword>
<evidence type="ECO:0000313" key="2">
    <source>
        <dbReference type="Proteomes" id="UP001189429"/>
    </source>
</evidence>
<dbReference type="EMBL" id="CAUYUJ010014669">
    <property type="protein sequence ID" value="CAK0844495.1"/>
    <property type="molecule type" value="Genomic_DNA"/>
</dbReference>
<sequence length="143" mass="16552">MITAKTLTKDVVRNIVIPETSNEQSCYMASDFMMKHGGGKRAQKLVSHWWDSELFTTVLNILSDASGFDLQRLKEQYVRGDKFDADSFRKNIGMERRSVLENTYWLCIFAVNEHRCICGDCWTCNDKPEWKSNLPSFLEKTLA</sequence>
<evidence type="ECO:0000313" key="1">
    <source>
        <dbReference type="EMBL" id="CAK0844495.1"/>
    </source>
</evidence>
<dbReference type="Proteomes" id="UP001189429">
    <property type="component" value="Unassembled WGS sequence"/>
</dbReference>
<accession>A0ABN9TFB4</accession>
<comment type="caution">
    <text evidence="1">The sequence shown here is derived from an EMBL/GenBank/DDBJ whole genome shotgun (WGS) entry which is preliminary data.</text>
</comment>
<gene>
    <name evidence="1" type="ORF">PCOR1329_LOCUS38572</name>
</gene>
<name>A0ABN9TFB4_9DINO</name>
<protein>
    <submittedName>
        <fullName evidence="1">Uncharacterized protein</fullName>
    </submittedName>
</protein>
<proteinExistence type="predicted"/>
<reference evidence="1" key="1">
    <citation type="submission" date="2023-10" db="EMBL/GenBank/DDBJ databases">
        <authorList>
            <person name="Chen Y."/>
            <person name="Shah S."/>
            <person name="Dougan E. K."/>
            <person name="Thang M."/>
            <person name="Chan C."/>
        </authorList>
    </citation>
    <scope>NUCLEOTIDE SEQUENCE [LARGE SCALE GENOMIC DNA]</scope>
</reference>